<dbReference type="GO" id="GO:0030183">
    <property type="term" value="P:B cell differentiation"/>
    <property type="evidence" value="ECO:0007669"/>
    <property type="project" value="TreeGrafter"/>
</dbReference>
<evidence type="ECO:0000313" key="5">
    <source>
        <dbReference type="Proteomes" id="UP000287033"/>
    </source>
</evidence>
<reference evidence="4 5" key="1">
    <citation type="journal article" date="2018" name="Nat. Ecol. Evol.">
        <title>Shark genomes provide insights into elasmobranch evolution and the origin of vertebrates.</title>
        <authorList>
            <person name="Hara Y"/>
            <person name="Yamaguchi K"/>
            <person name="Onimaru K"/>
            <person name="Kadota M"/>
            <person name="Koyanagi M"/>
            <person name="Keeley SD"/>
            <person name="Tatsumi K"/>
            <person name="Tanaka K"/>
            <person name="Motone F"/>
            <person name="Kageyama Y"/>
            <person name="Nozu R"/>
            <person name="Adachi N"/>
            <person name="Nishimura O"/>
            <person name="Nakagawa R"/>
            <person name="Tanegashima C"/>
            <person name="Kiyatake I"/>
            <person name="Matsumoto R"/>
            <person name="Murakumo K"/>
            <person name="Nishida K"/>
            <person name="Terakita A"/>
            <person name="Kuratani S"/>
            <person name="Sato K"/>
            <person name="Hyodo S Kuraku.S."/>
        </authorList>
    </citation>
    <scope>NUCLEOTIDE SEQUENCE [LARGE SCALE GENOMIC DNA]</scope>
</reference>
<evidence type="ECO:0000256" key="1">
    <source>
        <dbReference type="ARBA" id="ARBA00023319"/>
    </source>
</evidence>
<accession>A0A401S7P4</accession>
<dbReference type="InterPro" id="IPR003599">
    <property type="entry name" value="Ig_sub"/>
</dbReference>
<dbReference type="Proteomes" id="UP000287033">
    <property type="component" value="Unassembled WGS sequence"/>
</dbReference>
<sequence length="126" mass="14355">MRTKTVLLCLIFWTIGRTAADHTSFTVSQAPEEAKVLRRESTTFYCIFPLSNDQTWVRVLWWKHAENEYLRTSTDKRKRFGMASRASGFLQLLGVTIKDAGIYRCSVIRQGEVKGNGTGSRLTVYG</sequence>
<dbReference type="OMA" id="IFWTIGR"/>
<evidence type="ECO:0000259" key="3">
    <source>
        <dbReference type="PROSITE" id="PS50835"/>
    </source>
</evidence>
<name>A0A401S7P4_CHIPU</name>
<dbReference type="PANTHER" id="PTHR14334">
    <property type="entry name" value="B-CELL ANTIGEN RECEPTOR COMPLEX-ASSOCIATED PROTEIN"/>
    <property type="match status" value="1"/>
</dbReference>
<evidence type="ECO:0000256" key="2">
    <source>
        <dbReference type="SAM" id="SignalP"/>
    </source>
</evidence>
<gene>
    <name evidence="4" type="ORF">chiPu_0004839</name>
</gene>
<feature type="signal peptide" evidence="2">
    <location>
        <begin position="1"/>
        <end position="20"/>
    </location>
</feature>
<dbReference type="GO" id="GO:0009897">
    <property type="term" value="C:external side of plasma membrane"/>
    <property type="evidence" value="ECO:0007669"/>
    <property type="project" value="TreeGrafter"/>
</dbReference>
<evidence type="ECO:0000313" key="4">
    <source>
        <dbReference type="EMBL" id="GCC26422.1"/>
    </source>
</evidence>
<protein>
    <recommendedName>
        <fullName evidence="3">Ig-like domain-containing protein</fullName>
    </recommendedName>
</protein>
<dbReference type="GO" id="GO:0019815">
    <property type="term" value="C:B cell receptor complex"/>
    <property type="evidence" value="ECO:0007669"/>
    <property type="project" value="TreeGrafter"/>
</dbReference>
<feature type="domain" description="Ig-like" evidence="3">
    <location>
        <begin position="25"/>
        <end position="123"/>
    </location>
</feature>
<dbReference type="Gene3D" id="2.60.40.10">
    <property type="entry name" value="Immunoglobulins"/>
    <property type="match status" value="1"/>
</dbReference>
<dbReference type="OrthoDB" id="10487128at2759"/>
<dbReference type="PROSITE" id="PS50835">
    <property type="entry name" value="IG_LIKE"/>
    <property type="match status" value="1"/>
</dbReference>
<dbReference type="SMART" id="SM00409">
    <property type="entry name" value="IG"/>
    <property type="match status" value="1"/>
</dbReference>
<feature type="chain" id="PRO_5018994714" description="Ig-like domain-containing protein" evidence="2">
    <location>
        <begin position="21"/>
        <end position="126"/>
    </location>
</feature>
<dbReference type="InterPro" id="IPR036179">
    <property type="entry name" value="Ig-like_dom_sf"/>
</dbReference>
<dbReference type="GO" id="GO:0050853">
    <property type="term" value="P:B cell receptor signaling pathway"/>
    <property type="evidence" value="ECO:0007669"/>
    <property type="project" value="TreeGrafter"/>
</dbReference>
<keyword evidence="2" id="KW-0732">Signal</keyword>
<dbReference type="InterPro" id="IPR013783">
    <property type="entry name" value="Ig-like_fold"/>
</dbReference>
<dbReference type="SUPFAM" id="SSF48726">
    <property type="entry name" value="Immunoglobulin"/>
    <property type="match status" value="1"/>
</dbReference>
<dbReference type="EMBL" id="BEZZ01000124">
    <property type="protein sequence ID" value="GCC26422.1"/>
    <property type="molecule type" value="Genomic_DNA"/>
</dbReference>
<dbReference type="STRING" id="137246.A0A401S7P4"/>
<comment type="caution">
    <text evidence="4">The sequence shown here is derived from an EMBL/GenBank/DDBJ whole genome shotgun (WGS) entry which is preliminary data.</text>
</comment>
<keyword evidence="5" id="KW-1185">Reference proteome</keyword>
<dbReference type="InterPro" id="IPR007110">
    <property type="entry name" value="Ig-like_dom"/>
</dbReference>
<dbReference type="AlphaFoldDB" id="A0A401S7P4"/>
<organism evidence="4 5">
    <name type="scientific">Chiloscyllium punctatum</name>
    <name type="common">Brownbanded bambooshark</name>
    <name type="synonym">Hemiscyllium punctatum</name>
    <dbReference type="NCBI Taxonomy" id="137246"/>
    <lineage>
        <taxon>Eukaryota</taxon>
        <taxon>Metazoa</taxon>
        <taxon>Chordata</taxon>
        <taxon>Craniata</taxon>
        <taxon>Vertebrata</taxon>
        <taxon>Chondrichthyes</taxon>
        <taxon>Elasmobranchii</taxon>
        <taxon>Galeomorphii</taxon>
        <taxon>Galeoidea</taxon>
        <taxon>Orectolobiformes</taxon>
        <taxon>Hemiscylliidae</taxon>
        <taxon>Chiloscyllium</taxon>
    </lineage>
</organism>
<proteinExistence type="predicted"/>
<keyword evidence="1" id="KW-0393">Immunoglobulin domain</keyword>